<dbReference type="Gene3D" id="3.40.50.300">
    <property type="entry name" value="P-loop containing nucleotide triphosphate hydrolases"/>
    <property type="match status" value="2"/>
</dbReference>
<keyword evidence="6" id="KW-0408">Iron</keyword>
<keyword evidence="4" id="KW-0347">Helicase</keyword>
<proteinExistence type="predicted"/>
<dbReference type="InterPro" id="IPR010614">
    <property type="entry name" value="RAD3-like_helicase_DEAD"/>
</dbReference>
<evidence type="ECO:0000256" key="1">
    <source>
        <dbReference type="ARBA" id="ARBA00022723"/>
    </source>
</evidence>
<dbReference type="InterPro" id="IPR045028">
    <property type="entry name" value="DinG/Rad3-like"/>
</dbReference>
<dbReference type="GO" id="GO:0016818">
    <property type="term" value="F:hydrolase activity, acting on acid anhydrides, in phosphorus-containing anhydrides"/>
    <property type="evidence" value="ECO:0007669"/>
    <property type="project" value="InterPro"/>
</dbReference>
<dbReference type="Pfam" id="PF00270">
    <property type="entry name" value="DEAD"/>
    <property type="match status" value="1"/>
</dbReference>
<dbReference type="InterPro" id="IPR027417">
    <property type="entry name" value="P-loop_NTPase"/>
</dbReference>
<dbReference type="GO" id="GO:0006139">
    <property type="term" value="P:nucleobase-containing compound metabolic process"/>
    <property type="evidence" value="ECO:0007669"/>
    <property type="project" value="InterPro"/>
</dbReference>
<keyword evidence="7" id="KW-0411">Iron-sulfur</keyword>
<dbReference type="InterPro" id="IPR011545">
    <property type="entry name" value="DEAD/DEAH_box_helicase_dom"/>
</dbReference>
<dbReference type="SMART" id="SM00491">
    <property type="entry name" value="HELICc2"/>
    <property type="match status" value="1"/>
</dbReference>
<evidence type="ECO:0000256" key="2">
    <source>
        <dbReference type="ARBA" id="ARBA00022741"/>
    </source>
</evidence>
<evidence type="ECO:0000256" key="3">
    <source>
        <dbReference type="ARBA" id="ARBA00022801"/>
    </source>
</evidence>
<sequence>MPNNPADQEVLDALHQVTNTIKNSEERQGQDEMAVLVGRALRDNRHLIVQAGTGTGKTLGYLVPAVKSGRRVVVSTVTKALQDQLSQNDLPLLASALNETLDHPLTWTVLKGRSNYLCKQRIAELADRSQSRLELDDVSTKSKADVKKLVQWSSITDTGDEGELDWQPLRQAWSMVSVTSEECPGASRCPQGDSCFAERARARAQTSDIVVVNGWLYALDINAEGTIIGEHDVVIFDEAHELEDVVSESSGLAISPSRITSVASSVRAIIREDVISGNFAKSASRLRDQLAPLINQRVELPLNGESREILNELRGRVNEALESLRTIATSDDSAKQRKLRAQSLCTRLIGDLDLALQDRAGYVAYVSGTPDRCSLEMRPLDVGPALYESVWSQRTAILTSATIPTNLPARIGLPPEKFDVHNVASPFDYERNALIYCAAHLPDPAQGNRDKAVHAEIEQLINAAGGRTLALFTSYARLNAAYSDLSDRLEFEILKQDDLPKMELLRKFSESESTCLFATQSFFQGVDVPGSTLSLVIIDRLPFPVPTDPLMSARREVHGKSAFTAIDIPIVATKLAQASGRLIRTQTDMGVVAVLDPRLVTKGYGKTIIAMLPPMEFTKSNARAQEFLSYAISNL</sequence>
<keyword evidence="5" id="KW-0067">ATP-binding</keyword>
<evidence type="ECO:0000256" key="9">
    <source>
        <dbReference type="ARBA" id="ARBA00023235"/>
    </source>
</evidence>
<dbReference type="GO" id="GO:0003677">
    <property type="term" value="F:DNA binding"/>
    <property type="evidence" value="ECO:0007669"/>
    <property type="project" value="UniProtKB-KW"/>
</dbReference>
<dbReference type="PANTHER" id="PTHR11472">
    <property type="entry name" value="DNA REPAIR DEAD HELICASE RAD3/XP-D SUBFAMILY MEMBER"/>
    <property type="match status" value="1"/>
</dbReference>
<name>A0A6J6LMP0_9ZZZZ</name>
<accession>A0A6J6LMP0</accession>
<dbReference type="GO" id="GO:0003678">
    <property type="term" value="F:DNA helicase activity"/>
    <property type="evidence" value="ECO:0007669"/>
    <property type="project" value="InterPro"/>
</dbReference>
<dbReference type="InterPro" id="IPR014013">
    <property type="entry name" value="Helic_SF1/SF2_ATP-bd_DinG/Rad3"/>
</dbReference>
<dbReference type="GO" id="GO:0046872">
    <property type="term" value="F:metal ion binding"/>
    <property type="evidence" value="ECO:0007669"/>
    <property type="project" value="UniProtKB-KW"/>
</dbReference>
<keyword evidence="3" id="KW-0378">Hydrolase</keyword>
<evidence type="ECO:0000259" key="10">
    <source>
        <dbReference type="PROSITE" id="PS51193"/>
    </source>
</evidence>
<reference evidence="11" key="1">
    <citation type="submission" date="2020-05" db="EMBL/GenBank/DDBJ databases">
        <authorList>
            <person name="Chiriac C."/>
            <person name="Salcher M."/>
            <person name="Ghai R."/>
            <person name="Kavagutti S V."/>
        </authorList>
    </citation>
    <scope>NUCLEOTIDE SEQUENCE</scope>
</reference>
<evidence type="ECO:0000313" key="11">
    <source>
        <dbReference type="EMBL" id="CAB4661903.1"/>
    </source>
</evidence>
<gene>
    <name evidence="11" type="ORF">UFOPK2292_00316</name>
</gene>
<dbReference type="EMBL" id="CAEZWU010000031">
    <property type="protein sequence ID" value="CAB4661903.1"/>
    <property type="molecule type" value="Genomic_DNA"/>
</dbReference>
<protein>
    <submittedName>
        <fullName evidence="11">Unannotated protein</fullName>
    </submittedName>
</protein>
<dbReference type="GO" id="GO:0005524">
    <property type="term" value="F:ATP binding"/>
    <property type="evidence" value="ECO:0007669"/>
    <property type="project" value="UniProtKB-KW"/>
</dbReference>
<keyword evidence="9" id="KW-0413">Isomerase</keyword>
<dbReference type="PROSITE" id="PS51193">
    <property type="entry name" value="HELICASE_ATP_BIND_2"/>
    <property type="match status" value="1"/>
</dbReference>
<evidence type="ECO:0000256" key="7">
    <source>
        <dbReference type="ARBA" id="ARBA00023014"/>
    </source>
</evidence>
<evidence type="ECO:0000256" key="4">
    <source>
        <dbReference type="ARBA" id="ARBA00022806"/>
    </source>
</evidence>
<keyword evidence="8" id="KW-0238">DNA-binding</keyword>
<dbReference type="Pfam" id="PF06733">
    <property type="entry name" value="DEAD_2"/>
    <property type="match status" value="1"/>
</dbReference>
<dbReference type="AlphaFoldDB" id="A0A6J6LMP0"/>
<dbReference type="SUPFAM" id="SSF52540">
    <property type="entry name" value="P-loop containing nucleoside triphosphate hydrolases"/>
    <property type="match status" value="1"/>
</dbReference>
<keyword evidence="2" id="KW-0547">Nucleotide-binding</keyword>
<keyword evidence="1" id="KW-0479">Metal-binding</keyword>
<evidence type="ECO:0000256" key="6">
    <source>
        <dbReference type="ARBA" id="ARBA00023004"/>
    </source>
</evidence>
<evidence type="ECO:0000256" key="8">
    <source>
        <dbReference type="ARBA" id="ARBA00023125"/>
    </source>
</evidence>
<dbReference type="PANTHER" id="PTHR11472:SF34">
    <property type="entry name" value="REGULATOR OF TELOMERE ELONGATION HELICASE 1"/>
    <property type="match status" value="1"/>
</dbReference>
<dbReference type="InterPro" id="IPR006555">
    <property type="entry name" value="ATP-dep_Helicase_C"/>
</dbReference>
<evidence type="ECO:0000256" key="5">
    <source>
        <dbReference type="ARBA" id="ARBA00022840"/>
    </source>
</evidence>
<dbReference type="Pfam" id="PF13307">
    <property type="entry name" value="Helicase_C_2"/>
    <property type="match status" value="1"/>
</dbReference>
<dbReference type="GO" id="GO:0051536">
    <property type="term" value="F:iron-sulfur cluster binding"/>
    <property type="evidence" value="ECO:0007669"/>
    <property type="project" value="UniProtKB-KW"/>
</dbReference>
<feature type="domain" description="Helicase ATP-binding" evidence="10">
    <location>
        <begin position="16"/>
        <end position="290"/>
    </location>
</feature>
<organism evidence="11">
    <name type="scientific">freshwater metagenome</name>
    <dbReference type="NCBI Taxonomy" id="449393"/>
    <lineage>
        <taxon>unclassified sequences</taxon>
        <taxon>metagenomes</taxon>
        <taxon>ecological metagenomes</taxon>
    </lineage>
</organism>